<gene>
    <name evidence="1" type="ORF">LEP1GSC060_0304</name>
</gene>
<evidence type="ECO:0000313" key="2">
    <source>
        <dbReference type="Proteomes" id="UP000012313"/>
    </source>
</evidence>
<evidence type="ECO:0000313" key="1">
    <source>
        <dbReference type="EMBL" id="EMY76638.1"/>
    </source>
</evidence>
<sequence length="59" mass="7048">MYPLFDFYFTTYPKLAKRSVESVALEFLARSIFFYVQYFAQQFEERQSTLFSLGGKINI</sequence>
<dbReference type="STRING" id="1218598.LEP1GSC060_0304"/>
<dbReference type="EMBL" id="AOHC02000042">
    <property type="protein sequence ID" value="EMY76638.1"/>
    <property type="molecule type" value="Genomic_DNA"/>
</dbReference>
<proteinExistence type="predicted"/>
<name>N1WLG0_9LEPT</name>
<dbReference type="Proteomes" id="UP000012313">
    <property type="component" value="Unassembled WGS sequence"/>
</dbReference>
<comment type="caution">
    <text evidence="1">The sequence shown here is derived from an EMBL/GenBank/DDBJ whole genome shotgun (WGS) entry which is preliminary data.</text>
</comment>
<dbReference type="AlphaFoldDB" id="N1WLG0"/>
<protein>
    <submittedName>
        <fullName evidence="1">Uncharacterized protein</fullName>
    </submittedName>
</protein>
<accession>N1WLG0</accession>
<reference evidence="1" key="1">
    <citation type="submission" date="2013-03" db="EMBL/GenBank/DDBJ databases">
        <authorList>
            <person name="Harkins D.M."/>
            <person name="Durkin A.S."/>
            <person name="Brinkac L.M."/>
            <person name="Haft D.H."/>
            <person name="Selengut J.D."/>
            <person name="Sanka R."/>
            <person name="DePew J."/>
            <person name="Purushe J."/>
            <person name="Hartskeerl R.A."/>
            <person name="Ahmed A."/>
            <person name="van der Linden H."/>
            <person name="Goris M.G.A."/>
            <person name="Vinetz J.M."/>
            <person name="Sutton G.G."/>
            <person name="Nierman W.C."/>
            <person name="Fouts D.E."/>
        </authorList>
    </citation>
    <scope>NUCLEOTIDE SEQUENCE [LARGE SCALE GENOMIC DNA]</scope>
    <source>
        <strain evidence="1">ICFT</strain>
    </source>
</reference>
<keyword evidence="2" id="KW-1185">Reference proteome</keyword>
<organism evidence="1 2">
    <name type="scientific">Leptospira weilii serovar Ranarum str. ICFT</name>
    <dbReference type="NCBI Taxonomy" id="1218598"/>
    <lineage>
        <taxon>Bacteria</taxon>
        <taxon>Pseudomonadati</taxon>
        <taxon>Spirochaetota</taxon>
        <taxon>Spirochaetia</taxon>
        <taxon>Leptospirales</taxon>
        <taxon>Leptospiraceae</taxon>
        <taxon>Leptospira</taxon>
    </lineage>
</organism>